<feature type="domain" description="GIY-YIG" evidence="2">
    <location>
        <begin position="1"/>
        <end position="75"/>
    </location>
</feature>
<accession>A0A1S1V9C6</accession>
<comment type="similarity">
    <text evidence="1">Belongs to the UPF0213 family.</text>
</comment>
<dbReference type="Proteomes" id="UP000180254">
    <property type="component" value="Unassembled WGS sequence"/>
</dbReference>
<dbReference type="SUPFAM" id="SSF82771">
    <property type="entry name" value="GIY-YIG endonuclease"/>
    <property type="match status" value="1"/>
</dbReference>
<evidence type="ECO:0000256" key="1">
    <source>
        <dbReference type="ARBA" id="ARBA00007435"/>
    </source>
</evidence>
<evidence type="ECO:0000313" key="4">
    <source>
        <dbReference type="Proteomes" id="UP000180254"/>
    </source>
</evidence>
<dbReference type="InterPro" id="IPR050190">
    <property type="entry name" value="UPF0213_domain"/>
</dbReference>
<dbReference type="InterPro" id="IPR035901">
    <property type="entry name" value="GIY-YIG_endonuc_sf"/>
</dbReference>
<evidence type="ECO:0000313" key="3">
    <source>
        <dbReference type="EMBL" id="OHW63221.1"/>
    </source>
</evidence>
<dbReference type="PANTHER" id="PTHR34477">
    <property type="entry name" value="UPF0213 PROTEIN YHBQ"/>
    <property type="match status" value="1"/>
</dbReference>
<name>A0A1S1V9C6_9FIRM</name>
<dbReference type="Gene3D" id="3.40.1440.10">
    <property type="entry name" value="GIY-YIG endonuclease"/>
    <property type="match status" value="1"/>
</dbReference>
<protein>
    <submittedName>
        <fullName evidence="3">GIY-YIG nuclease superfamily protein</fullName>
    </submittedName>
</protein>
<dbReference type="STRING" id="39480.EUAN_00850"/>
<gene>
    <name evidence="3" type="ORF">EUAN_00850</name>
</gene>
<dbReference type="PANTHER" id="PTHR34477:SF1">
    <property type="entry name" value="UPF0213 PROTEIN YHBQ"/>
    <property type="match status" value="1"/>
</dbReference>
<dbReference type="Pfam" id="PF01541">
    <property type="entry name" value="GIY-YIG"/>
    <property type="match status" value="1"/>
</dbReference>
<dbReference type="InterPro" id="IPR000305">
    <property type="entry name" value="GIY-YIG_endonuc"/>
</dbReference>
<reference evidence="3 4" key="1">
    <citation type="submission" date="2016-09" db="EMBL/GenBank/DDBJ databases">
        <title>Genome sequence of Eubacterium angustum.</title>
        <authorList>
            <person name="Poehlein A."/>
            <person name="Daniel R."/>
        </authorList>
    </citation>
    <scope>NUCLEOTIDE SEQUENCE [LARGE SCALE GENOMIC DNA]</scope>
    <source>
        <strain evidence="3 4">DSM 1989</strain>
    </source>
</reference>
<proteinExistence type="inferred from homology"/>
<dbReference type="OrthoDB" id="9807770at2"/>
<dbReference type="AlphaFoldDB" id="A0A1S1V9C6"/>
<dbReference type="CDD" id="cd10456">
    <property type="entry name" value="GIY-YIG_UPF0213"/>
    <property type="match status" value="1"/>
</dbReference>
<evidence type="ECO:0000259" key="2">
    <source>
        <dbReference type="PROSITE" id="PS50164"/>
    </source>
</evidence>
<dbReference type="EMBL" id="MKIE01000001">
    <property type="protein sequence ID" value="OHW63221.1"/>
    <property type="molecule type" value="Genomic_DNA"/>
</dbReference>
<keyword evidence="4" id="KW-1185">Reference proteome</keyword>
<organism evidence="3 4">
    <name type="scientific">Andreesenia angusta</name>
    <dbReference type="NCBI Taxonomy" id="39480"/>
    <lineage>
        <taxon>Bacteria</taxon>
        <taxon>Bacillati</taxon>
        <taxon>Bacillota</taxon>
        <taxon>Tissierellia</taxon>
        <taxon>Tissierellales</taxon>
        <taxon>Gottschalkiaceae</taxon>
        <taxon>Andreesenia</taxon>
    </lineage>
</organism>
<dbReference type="RefSeq" id="WP_071060556.1">
    <property type="nucleotide sequence ID" value="NZ_MKIE01000001.1"/>
</dbReference>
<sequence>MNYTYVVECADGSLYTGWTTDIERRLSAHNSGKGAKYTRARLPVKLVYFESYSEKSAAMKREAEIKSYSRAKKLELIGR</sequence>
<dbReference type="PROSITE" id="PS50164">
    <property type="entry name" value="GIY_YIG"/>
    <property type="match status" value="1"/>
</dbReference>
<comment type="caution">
    <text evidence="3">The sequence shown here is derived from an EMBL/GenBank/DDBJ whole genome shotgun (WGS) entry which is preliminary data.</text>
</comment>